<evidence type="ECO:0000313" key="3">
    <source>
        <dbReference type="Proteomes" id="UP000317155"/>
    </source>
</evidence>
<evidence type="ECO:0000256" key="1">
    <source>
        <dbReference type="SAM" id="SignalP"/>
    </source>
</evidence>
<reference evidence="2 3" key="1">
    <citation type="submission" date="2019-07" db="EMBL/GenBank/DDBJ databases">
        <title>Insights of Desulfuromonas acetexigens electromicrobiology.</title>
        <authorList>
            <person name="Katuri K."/>
            <person name="Sapireddy V."/>
            <person name="Shaw D.R."/>
            <person name="Saikaly P."/>
        </authorList>
    </citation>
    <scope>NUCLEOTIDE SEQUENCE [LARGE SCALE GENOMIC DNA]</scope>
    <source>
        <strain evidence="2 3">2873</strain>
    </source>
</reference>
<organism evidence="2 3">
    <name type="scientific">Trichloromonas acetexigens</name>
    <dbReference type="NCBI Taxonomy" id="38815"/>
    <lineage>
        <taxon>Bacteria</taxon>
        <taxon>Pseudomonadati</taxon>
        <taxon>Thermodesulfobacteriota</taxon>
        <taxon>Desulfuromonadia</taxon>
        <taxon>Desulfuromonadales</taxon>
        <taxon>Trichloromonadaceae</taxon>
        <taxon>Trichloromonas</taxon>
    </lineage>
</organism>
<sequence>MKKLIFVLSILSCCLFFGVALAANKPAKGEKAAAKTIIVSAEGLADPDAAIYRNDKGLLLDDLRADARRQVIEKAVGTLVESSTLVENFALIEDKVLTKSQGLIKQVIKESDPWLGEDGFMHILLKAEVYLSDIQESLKEMSRTQRVSLIKEQGNPRISVAVRVKDAERGSEVPPERSEIAENILKKGISAFGYRVWSEPESGSVKDAQADFAISGEAKFKKNTVRLAASGLNVSKYVLTSWTVKCLNVLTGEEIYFNNQVPQKKSWNDEDVALADIGALIAAEFNKDFFEQQLLSPSRIFQLHVHGLPDYDTGNLLKKELLGLRHVLNLEFRDFQAGKASLFEVDYSGSRENFAQSVNTSLIGPLNEKFQTTAFAIESAKGDTVSVRFKAAGSTEQVADAFNKFPPASLYEAAPGRFDDLIKDDSTREKIRKLAPELGAQLEVQPTAATGAAKAAASF</sequence>
<dbReference type="Proteomes" id="UP000317155">
    <property type="component" value="Unassembled WGS sequence"/>
</dbReference>
<feature type="chain" id="PRO_5022102393" description="Flagellar assembly protein T N-terminal domain-containing protein" evidence="1">
    <location>
        <begin position="23"/>
        <end position="459"/>
    </location>
</feature>
<dbReference type="OrthoDB" id="9791419at2"/>
<dbReference type="AlphaFoldDB" id="A0A550JHK3"/>
<proteinExistence type="predicted"/>
<dbReference type="RefSeq" id="WP_092056927.1">
    <property type="nucleotide sequence ID" value="NZ_FOJJ01000023.1"/>
</dbReference>
<evidence type="ECO:0000313" key="2">
    <source>
        <dbReference type="EMBL" id="TRO82697.1"/>
    </source>
</evidence>
<feature type="signal peptide" evidence="1">
    <location>
        <begin position="1"/>
        <end position="22"/>
    </location>
</feature>
<dbReference type="EMBL" id="VJVV01000003">
    <property type="protein sequence ID" value="TRO82697.1"/>
    <property type="molecule type" value="Genomic_DNA"/>
</dbReference>
<name>A0A550JHK3_9BACT</name>
<comment type="caution">
    <text evidence="2">The sequence shown here is derived from an EMBL/GenBank/DDBJ whole genome shotgun (WGS) entry which is preliminary data.</text>
</comment>
<gene>
    <name evidence="2" type="ORF">FL622_05800</name>
</gene>
<protein>
    <recommendedName>
        <fullName evidence="4">Flagellar assembly protein T N-terminal domain-containing protein</fullName>
    </recommendedName>
</protein>
<evidence type="ECO:0008006" key="4">
    <source>
        <dbReference type="Google" id="ProtNLM"/>
    </source>
</evidence>
<accession>A0A550JHK3</accession>
<keyword evidence="3" id="KW-1185">Reference proteome</keyword>
<keyword evidence="1" id="KW-0732">Signal</keyword>